<dbReference type="InterPro" id="IPR007197">
    <property type="entry name" value="rSAM"/>
</dbReference>
<dbReference type="GO" id="GO:0051539">
    <property type="term" value="F:4 iron, 4 sulfur cluster binding"/>
    <property type="evidence" value="ECO:0007669"/>
    <property type="project" value="UniProtKB-KW"/>
</dbReference>
<evidence type="ECO:0000256" key="3">
    <source>
        <dbReference type="ARBA" id="ARBA00022691"/>
    </source>
</evidence>
<dbReference type="InterPro" id="IPR023867">
    <property type="entry name" value="Sulphatase_maturase_rSAM"/>
</dbReference>
<dbReference type="SFLD" id="SFLDG01072">
    <property type="entry name" value="dehydrogenase_like"/>
    <property type="match status" value="1"/>
</dbReference>
<dbReference type="OrthoDB" id="9808591at2"/>
<evidence type="ECO:0000313" key="9">
    <source>
        <dbReference type="Proteomes" id="UP000199306"/>
    </source>
</evidence>
<dbReference type="InterPro" id="IPR058240">
    <property type="entry name" value="rSAM_sf"/>
</dbReference>
<dbReference type="GO" id="GO:0016491">
    <property type="term" value="F:oxidoreductase activity"/>
    <property type="evidence" value="ECO:0007669"/>
    <property type="project" value="InterPro"/>
</dbReference>
<dbReference type="SFLD" id="SFLDG01067">
    <property type="entry name" value="SPASM/twitch_domain_containing"/>
    <property type="match status" value="2"/>
</dbReference>
<keyword evidence="2" id="KW-0004">4Fe-4S</keyword>
<dbReference type="InterPro" id="IPR013785">
    <property type="entry name" value="Aldolase_TIM"/>
</dbReference>
<dbReference type="PROSITE" id="PS01305">
    <property type="entry name" value="MOAA_NIFB_PQQE"/>
    <property type="match status" value="1"/>
</dbReference>
<reference evidence="8 9" key="1">
    <citation type="submission" date="2016-10" db="EMBL/GenBank/DDBJ databases">
        <authorList>
            <person name="de Groot N.N."/>
        </authorList>
    </citation>
    <scope>NUCLEOTIDE SEQUENCE [LARGE SCALE GENOMIC DNA]</scope>
    <source>
        <strain evidence="9">E92,LMG 26720,CCM 7988</strain>
    </source>
</reference>
<dbReference type="AlphaFoldDB" id="A0A1I5TL08"/>
<dbReference type="Proteomes" id="UP000199306">
    <property type="component" value="Unassembled WGS sequence"/>
</dbReference>
<keyword evidence="5" id="KW-0408">Iron</keyword>
<keyword evidence="6" id="KW-0411">Iron-sulfur</keyword>
<evidence type="ECO:0000256" key="2">
    <source>
        <dbReference type="ARBA" id="ARBA00022485"/>
    </source>
</evidence>
<dbReference type="SFLD" id="SFLDG01386">
    <property type="entry name" value="main_SPASM_domain-containing"/>
    <property type="match status" value="2"/>
</dbReference>
<dbReference type="PROSITE" id="PS51918">
    <property type="entry name" value="RADICAL_SAM"/>
    <property type="match status" value="1"/>
</dbReference>
<feature type="domain" description="Radical SAM core" evidence="7">
    <location>
        <begin position="7"/>
        <end position="241"/>
    </location>
</feature>
<evidence type="ECO:0000256" key="6">
    <source>
        <dbReference type="ARBA" id="ARBA00023014"/>
    </source>
</evidence>
<sequence>MEPITHNSELRIKYLVVKVASRCNLNCTYCYMYNLGDNSYLNQPKVMSAKVVDAIIDKALGHCKRMGIDFFVFSFHGGEPLLAGKPFFKSFVKKAEEKFLPEKIQPYFALQTNGVLLTDDWCQHFAELGIEITISLDGDKETNDKYRIDHKGRGSYDRVVKGLKIAKNSTHKILPPGVLSVINIYADPVSVYQHFKDLDIHWFDLNHPDANYDSLPPEYSPSPDSTPYADWLIKMFDVWFAEKKDDKRPQIRLFDDIVRSVLGFNQSTDALGNHRSEVLVVETDGGLEAVDTLKVCGDGFTKNSLNVLRNEFDEVFNDDLVELYENSHAMLPAKCLVCPIKDICGGGYIPHRYSSENGFNNPSIYCNDWLKLILHIRNKIVSLIPVENREDQNLNLMDYKEALDIMEYLEKDCISPYTEALEKFRKHEQQLEELVLV</sequence>
<dbReference type="PANTHER" id="PTHR43273:SF8">
    <property type="entry name" value="RADICAL SAM DOMAIN PROTEIN"/>
    <property type="match status" value="1"/>
</dbReference>
<proteinExistence type="predicted"/>
<evidence type="ECO:0000259" key="7">
    <source>
        <dbReference type="PROSITE" id="PS51918"/>
    </source>
</evidence>
<dbReference type="SFLD" id="SFLDS00029">
    <property type="entry name" value="Radical_SAM"/>
    <property type="match status" value="2"/>
</dbReference>
<protein>
    <recommendedName>
        <fullName evidence="7">Radical SAM core domain-containing protein</fullName>
    </recommendedName>
</protein>
<dbReference type="SFLD" id="SFLDG01384">
    <property type="entry name" value="thioether_bond_formation_requi"/>
    <property type="match status" value="1"/>
</dbReference>
<dbReference type="PANTHER" id="PTHR43273">
    <property type="entry name" value="ANAEROBIC SULFATASE-MATURATING ENZYME HOMOLOG ASLB-RELATED"/>
    <property type="match status" value="1"/>
</dbReference>
<keyword evidence="9" id="KW-1185">Reference proteome</keyword>
<dbReference type="CDD" id="cd01335">
    <property type="entry name" value="Radical_SAM"/>
    <property type="match status" value="1"/>
</dbReference>
<dbReference type="RefSeq" id="WP_092017228.1">
    <property type="nucleotide sequence ID" value="NZ_FOXH01000006.1"/>
</dbReference>
<dbReference type="STRING" id="1079859.SAMN04515674_10691"/>
<keyword evidence="4" id="KW-0479">Metal-binding</keyword>
<organism evidence="8 9">
    <name type="scientific">Pseudarcicella hirudinis</name>
    <dbReference type="NCBI Taxonomy" id="1079859"/>
    <lineage>
        <taxon>Bacteria</taxon>
        <taxon>Pseudomonadati</taxon>
        <taxon>Bacteroidota</taxon>
        <taxon>Cytophagia</taxon>
        <taxon>Cytophagales</taxon>
        <taxon>Flectobacillaceae</taxon>
        <taxon>Pseudarcicella</taxon>
    </lineage>
</organism>
<evidence type="ECO:0000256" key="4">
    <source>
        <dbReference type="ARBA" id="ARBA00022723"/>
    </source>
</evidence>
<comment type="cofactor">
    <cofactor evidence="1">
        <name>[4Fe-4S] cluster</name>
        <dbReference type="ChEBI" id="CHEBI:49883"/>
    </cofactor>
</comment>
<evidence type="ECO:0000313" key="8">
    <source>
        <dbReference type="EMBL" id="SFP83561.1"/>
    </source>
</evidence>
<accession>A0A1I5TL08</accession>
<dbReference type="SUPFAM" id="SSF102114">
    <property type="entry name" value="Radical SAM enzymes"/>
    <property type="match status" value="1"/>
</dbReference>
<dbReference type="Pfam" id="PF04055">
    <property type="entry name" value="Radical_SAM"/>
    <property type="match status" value="1"/>
</dbReference>
<dbReference type="EMBL" id="FOXH01000006">
    <property type="protein sequence ID" value="SFP83561.1"/>
    <property type="molecule type" value="Genomic_DNA"/>
</dbReference>
<keyword evidence="3" id="KW-0949">S-adenosyl-L-methionine</keyword>
<name>A0A1I5TL08_9BACT</name>
<evidence type="ECO:0000256" key="1">
    <source>
        <dbReference type="ARBA" id="ARBA00001966"/>
    </source>
</evidence>
<dbReference type="GO" id="GO:0046872">
    <property type="term" value="F:metal ion binding"/>
    <property type="evidence" value="ECO:0007669"/>
    <property type="project" value="UniProtKB-KW"/>
</dbReference>
<gene>
    <name evidence="8" type="ORF">SAMN04515674_10691</name>
</gene>
<evidence type="ECO:0000256" key="5">
    <source>
        <dbReference type="ARBA" id="ARBA00023004"/>
    </source>
</evidence>
<dbReference type="Gene3D" id="3.20.20.70">
    <property type="entry name" value="Aldolase class I"/>
    <property type="match status" value="1"/>
</dbReference>
<dbReference type="InterPro" id="IPR000385">
    <property type="entry name" value="MoaA_NifB_PqqE_Fe-S-bd_CS"/>
</dbReference>